<name>A0A816RJF6_BRANA</name>
<proteinExistence type="predicted"/>
<dbReference type="Proteomes" id="UP001295469">
    <property type="component" value="Chromosome C01"/>
</dbReference>
<dbReference type="AlphaFoldDB" id="A0A816RJF6"/>
<dbReference type="EMBL" id="HG994365">
    <property type="protein sequence ID" value="CAF2074202.1"/>
    <property type="molecule type" value="Genomic_DNA"/>
</dbReference>
<organism evidence="1">
    <name type="scientific">Brassica napus</name>
    <name type="common">Rape</name>
    <dbReference type="NCBI Taxonomy" id="3708"/>
    <lineage>
        <taxon>Eukaryota</taxon>
        <taxon>Viridiplantae</taxon>
        <taxon>Streptophyta</taxon>
        <taxon>Embryophyta</taxon>
        <taxon>Tracheophyta</taxon>
        <taxon>Spermatophyta</taxon>
        <taxon>Magnoliopsida</taxon>
        <taxon>eudicotyledons</taxon>
        <taxon>Gunneridae</taxon>
        <taxon>Pentapetalae</taxon>
        <taxon>rosids</taxon>
        <taxon>malvids</taxon>
        <taxon>Brassicales</taxon>
        <taxon>Brassicaceae</taxon>
        <taxon>Brassiceae</taxon>
        <taxon>Brassica</taxon>
    </lineage>
</organism>
<reference evidence="1" key="1">
    <citation type="submission" date="2021-01" db="EMBL/GenBank/DDBJ databases">
        <authorList>
            <consortium name="Genoscope - CEA"/>
            <person name="William W."/>
        </authorList>
    </citation>
    <scope>NUCLEOTIDE SEQUENCE</scope>
</reference>
<protein>
    <submittedName>
        <fullName evidence="1">(rape) hypothetical protein</fullName>
    </submittedName>
</protein>
<evidence type="ECO:0000313" key="1">
    <source>
        <dbReference type="EMBL" id="CAF2074202.1"/>
    </source>
</evidence>
<gene>
    <name evidence="1" type="ORF">DARMORV10_C01P31400.1</name>
</gene>
<accession>A0A816RJF6</accession>
<sequence length="38" mass="4523">MHWIQVKQEDMHIMRSTLNLPGFARYVELVSYPVCCQV</sequence>